<organism evidence="1 2">
    <name type="scientific">Acinetobacter lwoffii</name>
    <dbReference type="NCBI Taxonomy" id="28090"/>
    <lineage>
        <taxon>Bacteria</taxon>
        <taxon>Pseudomonadati</taxon>
        <taxon>Pseudomonadota</taxon>
        <taxon>Gammaproteobacteria</taxon>
        <taxon>Moraxellales</taxon>
        <taxon>Moraxellaceae</taxon>
        <taxon>Acinetobacter</taxon>
    </lineage>
</organism>
<protein>
    <submittedName>
        <fullName evidence="1">Uncharacterized protein</fullName>
    </submittedName>
</protein>
<evidence type="ECO:0000313" key="1">
    <source>
        <dbReference type="EMBL" id="QKU21710.1"/>
    </source>
</evidence>
<proteinExistence type="predicted"/>
<dbReference type="Proteomes" id="UP000509126">
    <property type="component" value="Chromosome"/>
</dbReference>
<reference evidence="1 2" key="1">
    <citation type="submission" date="2019-11" db="EMBL/GenBank/DDBJ databases">
        <title>FDA dAtabase for Regulatory Grade micrObial Sequences (FDA-ARGOS): Supporting development and validation of Infectious Disease Dx tests.</title>
        <authorList>
            <person name="Patel R."/>
            <person name="Rucinski S."/>
            <person name="Tallon L."/>
            <person name="Sadzewicz L."/>
            <person name="Vavikolanu K."/>
            <person name="Mehta A."/>
            <person name="Aluvathingal J."/>
            <person name="Nadendla S."/>
            <person name="Nandy P."/>
            <person name="Geyer C."/>
            <person name="Yan Y."/>
            <person name="Sichtig H."/>
        </authorList>
    </citation>
    <scope>NUCLEOTIDE SEQUENCE [LARGE SCALE GENOMIC DNA]</scope>
    <source>
        <strain evidence="1 2">FDAARGOS_557</strain>
    </source>
</reference>
<dbReference type="EMBL" id="CP054803">
    <property type="protein sequence ID" value="QKU21710.1"/>
    <property type="molecule type" value="Genomic_DNA"/>
</dbReference>
<dbReference type="RefSeq" id="WP_174894436.1">
    <property type="nucleotide sequence ID" value="NZ_CP054803.1"/>
</dbReference>
<sequence>MAGILNATWAGAQSYTFPYSGINARWGASAQHIDVQPIQASGMGSVSTLRNGMVYPSGFNGLAFGRVPTISKPNQYVQASCFLDATWQGAVSYAGSSAVVSGGWSAVTYLYPAGISDDLVGEHELRLGQQFITPDGFDSLSPGEGYALHYWEYAYPEWVLDASWVGKTAYSSYEGKLDGVWRKPSVNSYIAVIGVNEAVFGTVKLTNGYEYLAPSGFDANAFGQAILSNNARLIRPGGINPGAVPLPKVEGLINILKPASFVSELFGKPVIYNLRQYLLSRPYDAQLFGWAFMGGGVKTVTVSGFLASVIPGPKVVNTRANQTVNLHSPSRGIAPIAPPKPNVSPQILYPKGVLAWSFGTSWVQRNPSPKGFTNDNYGTAWVSHSPRYIQPDSVKAFESGYAKIFDPTQYIRHADSPHIPGGIFGDIGVFNQRRLMNVLGTDQSLYGDWSNVYSNLIKVGVRSFDAALFGDNVIWNKTPSVIPKTWDNAEFGLGFVSDRIRRVNARGFGITEIDRFGQHVLTKPPELFPRTFLSQAFGQTTISNRRRFIFAGALDSLVFKSDITVWFRYRHLNPVGIKEIEPSKPKIEHGLRTLLQKGSDLSRVATPTVWFKVRSVLATSIYREFETNHIVGGTQFINPAGYIASLFGTRIVPENQGLYGTGFNAQGFTEKHKIELHTRWVRATGFLTFGIQTSDRYGTASIWNKRQYIRHNYDSGDGLNPGEFGQWTTIANRNREIKSSGYDASRQGYTQIDNNARPLGPKGINQTIIGKAMIADRVRHLNPEGMEAPYLSGWGRVYNAAAQILVSGDKHEYLGRPSVVNTRREYRWVGAFESMLFGVPMIAFRIRKLSIESRYSIAPIYMPLPKVDLYTRYIDPPGPDLSAFGGPSLHIKWNTFTPRWTHRELFGDPIVRNVTPELKHRGNNSEVIGLASVRTQWRYLPVEGYGAELLGRVNITYRNRSISISGFNAFKFGLHKAVRTGAPPYSLQTITLDWGSEGQRPDDFKGDGIDLPKDQVSRPNVKSNVVFAEGYVATLFGSHHIQSNGILVYPGIQEFSIGDHSVGLKNRVIEVPTMGDLLQFEKVMPRLSPHTIYAVKNAPPQAIKNHPVNGNIYYINEHPNTSYPPGEIFGNPRITLQHRKLTVTAGNELSMGRPGVILRKHYILPNGFLSFRMGWHVLLDGSPQQVEQYDSEDQALYGKPVVTSIYYGSQYLTGRSFNSSTFGAQRVEFYHRSVRPQGYLSTLMGTRRSNDTPYKPQGLWVGRPMPTIPDGFNAELFGDTTISLRVRDVTAVGFDSFISEMDISDFKGRMKVTLVKKPVVIEPKEIKAEAFGITAYGVPNIRLKTHYIRPDGNSDQYRKGGPK</sequence>
<accession>A0A6N1MWB9</accession>
<name>A0A6N1MWB9_ACILW</name>
<evidence type="ECO:0000313" key="2">
    <source>
        <dbReference type="Proteomes" id="UP000509126"/>
    </source>
</evidence>
<gene>
    <name evidence="1" type="ORF">FOB19_10050</name>
</gene>